<protein>
    <recommendedName>
        <fullName evidence="6">Tetratricopeptide repeat protein</fullName>
    </recommendedName>
</protein>
<reference evidence="5" key="3">
    <citation type="journal article" date="2019" name="Int. J. Syst. Evol. Microbiol.">
        <title>The Global Catalogue of Microorganisms (GCM) 10K type strain sequencing project: providing services to taxonomists for standard genome sequencing and annotation.</title>
        <authorList>
            <consortium name="The Broad Institute Genomics Platform"/>
            <consortium name="The Broad Institute Genome Sequencing Center for Infectious Disease"/>
            <person name="Wu L."/>
            <person name="Ma J."/>
        </authorList>
    </citation>
    <scope>NUCLEOTIDE SEQUENCE [LARGE SCALE GENOMIC DNA]</scope>
    <source>
        <strain evidence="5">CGMCC 1.10832</strain>
    </source>
</reference>
<sequence>MALVYYEKDVFEASNQNARNIALLKKAYCYKHQKEFKEAASTIGRAYPQASNDSLKYLLGYEASLCHYLAESFSQAKLSLIGLRNVQQSAFQKKKTSYLGALINLEMSQWEEAKNLSLQISSSPIYQDSVKSLYTELAGLKLKDPSKAETLSYFIPGSGQMYAGKVFRGITSLVLQTGLLGFAGYSFLNGYYFSGTFTGVSLFYVFYMGGARHAEYLAQEYNKNKIAKVQDKIELFLLEGIKKEASL</sequence>
<evidence type="ECO:0008006" key="6">
    <source>
        <dbReference type="Google" id="ProtNLM"/>
    </source>
</evidence>
<gene>
    <name evidence="3" type="ORF">C9994_05920</name>
    <name evidence="2" type="ORF">GCM10011506_31520</name>
</gene>
<dbReference type="AlphaFoldDB" id="A0A2T4DSD2"/>
<organism evidence="3 4">
    <name type="scientific">Marivirga lumbricoides</name>
    <dbReference type="NCBI Taxonomy" id="1046115"/>
    <lineage>
        <taxon>Bacteria</taxon>
        <taxon>Pseudomonadati</taxon>
        <taxon>Bacteroidota</taxon>
        <taxon>Cytophagia</taxon>
        <taxon>Cytophagales</taxon>
        <taxon>Marivirgaceae</taxon>
        <taxon>Marivirga</taxon>
    </lineage>
</organism>
<dbReference type="Proteomes" id="UP000240608">
    <property type="component" value="Unassembled WGS sequence"/>
</dbReference>
<comment type="caution">
    <text evidence="3">The sequence shown here is derived from an EMBL/GenBank/DDBJ whole genome shotgun (WGS) entry which is preliminary data.</text>
</comment>
<reference evidence="2" key="4">
    <citation type="submission" date="2024-05" db="EMBL/GenBank/DDBJ databases">
        <authorList>
            <person name="Sun Q."/>
            <person name="Zhou Y."/>
        </authorList>
    </citation>
    <scope>NUCLEOTIDE SEQUENCE</scope>
    <source>
        <strain evidence="2">CGMCC 1.10832</strain>
    </source>
</reference>
<dbReference type="EMBL" id="PYVU01000037">
    <property type="protein sequence ID" value="PTB96751.1"/>
    <property type="molecule type" value="Genomic_DNA"/>
</dbReference>
<accession>A0A2T4DSD2</accession>
<reference evidence="3 4" key="2">
    <citation type="submission" date="2018-03" db="EMBL/GenBank/DDBJ databases">
        <title>Cross-interface Injection: A General Nanoliter Liquid Handling Method Applied to Single Cells Genome Amplification Automated Nanoliter Liquid Handling Applied to Single Cell Multiple Displacement Amplification.</title>
        <authorList>
            <person name="Yun J."/>
            <person name="Xu P."/>
            <person name="Xu J."/>
            <person name="Dai X."/>
            <person name="Wang Y."/>
            <person name="Zheng X."/>
            <person name="Cao C."/>
            <person name="Yi Q."/>
            <person name="Zhu Y."/>
            <person name="Wang L."/>
            <person name="Dong Z."/>
            <person name="Huang Y."/>
            <person name="Huang L."/>
            <person name="Du W."/>
        </authorList>
    </citation>
    <scope>NUCLEOTIDE SEQUENCE [LARGE SCALE GENOMIC DNA]</scope>
    <source>
        <strain evidence="3 4">Z-D1-2</strain>
    </source>
</reference>
<reference evidence="2" key="1">
    <citation type="journal article" date="2014" name="Int. J. Syst. Evol. Microbiol.">
        <title>Complete genome of a new Firmicutes species belonging to the dominant human colonic microbiota ('Ruminococcus bicirculans') reveals two chromosomes and a selective capacity to utilize plant glucans.</title>
        <authorList>
            <consortium name="NISC Comparative Sequencing Program"/>
            <person name="Wegmann U."/>
            <person name="Louis P."/>
            <person name="Goesmann A."/>
            <person name="Henrissat B."/>
            <person name="Duncan S.H."/>
            <person name="Flint H.J."/>
        </authorList>
    </citation>
    <scope>NUCLEOTIDE SEQUENCE</scope>
    <source>
        <strain evidence="2">CGMCC 1.10832</strain>
    </source>
</reference>
<dbReference type="EMBL" id="BMEC01000010">
    <property type="protein sequence ID" value="GGC43625.1"/>
    <property type="molecule type" value="Genomic_DNA"/>
</dbReference>
<keyword evidence="1" id="KW-0812">Transmembrane</keyword>
<evidence type="ECO:0000313" key="2">
    <source>
        <dbReference type="EMBL" id="GGC43625.1"/>
    </source>
</evidence>
<evidence type="ECO:0000313" key="4">
    <source>
        <dbReference type="Proteomes" id="UP000240608"/>
    </source>
</evidence>
<dbReference type="Proteomes" id="UP000636010">
    <property type="component" value="Unassembled WGS sequence"/>
</dbReference>
<feature type="transmembrane region" description="Helical" evidence="1">
    <location>
        <begin position="191"/>
        <end position="209"/>
    </location>
</feature>
<evidence type="ECO:0000313" key="3">
    <source>
        <dbReference type="EMBL" id="PTB96751.1"/>
    </source>
</evidence>
<keyword evidence="1" id="KW-1133">Transmembrane helix</keyword>
<evidence type="ECO:0000313" key="5">
    <source>
        <dbReference type="Proteomes" id="UP000636010"/>
    </source>
</evidence>
<proteinExistence type="predicted"/>
<name>A0A2T4DSD2_9BACT</name>
<evidence type="ECO:0000256" key="1">
    <source>
        <dbReference type="SAM" id="Phobius"/>
    </source>
</evidence>
<dbReference type="RefSeq" id="WP_345259774.1">
    <property type="nucleotide sequence ID" value="NZ_BAABHU010000010.1"/>
</dbReference>
<keyword evidence="5" id="KW-1185">Reference proteome</keyword>
<keyword evidence="1" id="KW-0472">Membrane</keyword>